<dbReference type="SUPFAM" id="SSF48300">
    <property type="entry name" value="Ribosomal protein L7/12, oligomerisation (N-terminal) domain"/>
    <property type="match status" value="1"/>
</dbReference>
<dbReference type="EMBL" id="CALNXI010000154">
    <property type="protein sequence ID" value="CAH3020632.1"/>
    <property type="molecule type" value="Genomic_DNA"/>
</dbReference>
<proteinExistence type="inferred from homology"/>
<evidence type="ECO:0000256" key="3">
    <source>
        <dbReference type="ARBA" id="ARBA00023274"/>
    </source>
</evidence>
<feature type="domain" description="Large ribosomal subunit protein bL12 C-terminal" evidence="4">
    <location>
        <begin position="135"/>
        <end position="203"/>
    </location>
</feature>
<gene>
    <name evidence="6" type="ORF">PEVE_00007993</name>
</gene>
<comment type="similarity">
    <text evidence="1">Belongs to the bacterial ribosomal protein bL12 family.</text>
</comment>
<dbReference type="Gene3D" id="1.20.5.710">
    <property type="entry name" value="Single helix bin"/>
    <property type="match status" value="1"/>
</dbReference>
<dbReference type="PANTHER" id="PTHR45987">
    <property type="entry name" value="39S RIBOSOMAL PROTEIN L12"/>
    <property type="match status" value="1"/>
</dbReference>
<dbReference type="InterPro" id="IPR013823">
    <property type="entry name" value="Ribosomal_bL12_C"/>
</dbReference>
<dbReference type="Proteomes" id="UP001159427">
    <property type="component" value="Unassembled WGS sequence"/>
</dbReference>
<evidence type="ECO:0000259" key="4">
    <source>
        <dbReference type="Pfam" id="PF00542"/>
    </source>
</evidence>
<sequence>MHSGIFKMAARTGIRALRLLRPFKSTTSQPYSSLRCTWCVSLQRWRFSGCTRYDSTLAQPRPDDAVKEYPDKIKSIVDEISKLTLIEVADLNELLKTTLKIEAAPMMPMMGAMPMSPAAAPETEAEPAKAEPTEFTVKLTQFDAASKVKLIKEIKNLVQGLNLVQAKKFVEELPQNVKEKASKEEAEEIKKVLESAGGTVEIEV</sequence>
<evidence type="ECO:0000313" key="6">
    <source>
        <dbReference type="EMBL" id="CAH3020632.1"/>
    </source>
</evidence>
<evidence type="ECO:0000256" key="1">
    <source>
        <dbReference type="ARBA" id="ARBA00007197"/>
    </source>
</evidence>
<comment type="caution">
    <text evidence="6">The sequence shown here is derived from an EMBL/GenBank/DDBJ whole genome shotgun (WGS) entry which is preliminary data.</text>
</comment>
<dbReference type="NCBIfam" id="TIGR00855">
    <property type="entry name" value="L12"/>
    <property type="match status" value="1"/>
</dbReference>
<dbReference type="InterPro" id="IPR014719">
    <property type="entry name" value="Ribosomal_bL12_C/ClpS-like"/>
</dbReference>
<accession>A0ABN8LXJ0</accession>
<protein>
    <recommendedName>
        <fullName evidence="8">39S ribosomal protein L12, mitochondrial</fullName>
    </recommendedName>
</protein>
<dbReference type="HAMAP" id="MF_00368">
    <property type="entry name" value="Ribosomal_bL12"/>
    <property type="match status" value="1"/>
</dbReference>
<dbReference type="InterPro" id="IPR036235">
    <property type="entry name" value="Ribosomal_bL12_oligo_N_sf"/>
</dbReference>
<organism evidence="6 7">
    <name type="scientific">Porites evermanni</name>
    <dbReference type="NCBI Taxonomy" id="104178"/>
    <lineage>
        <taxon>Eukaryota</taxon>
        <taxon>Metazoa</taxon>
        <taxon>Cnidaria</taxon>
        <taxon>Anthozoa</taxon>
        <taxon>Hexacorallia</taxon>
        <taxon>Scleractinia</taxon>
        <taxon>Fungiina</taxon>
        <taxon>Poritidae</taxon>
        <taxon>Porites</taxon>
    </lineage>
</organism>
<evidence type="ECO:0000313" key="7">
    <source>
        <dbReference type="Proteomes" id="UP001159427"/>
    </source>
</evidence>
<evidence type="ECO:0000259" key="5">
    <source>
        <dbReference type="Pfam" id="PF16320"/>
    </source>
</evidence>
<evidence type="ECO:0000256" key="2">
    <source>
        <dbReference type="ARBA" id="ARBA00022980"/>
    </source>
</evidence>
<dbReference type="Pfam" id="PF16320">
    <property type="entry name" value="Ribosomal_L12_N"/>
    <property type="match status" value="1"/>
</dbReference>
<dbReference type="InterPro" id="IPR000206">
    <property type="entry name" value="Ribosomal_bL12"/>
</dbReference>
<dbReference type="Pfam" id="PF00542">
    <property type="entry name" value="Ribosomal_L12"/>
    <property type="match status" value="1"/>
</dbReference>
<dbReference type="SUPFAM" id="SSF54736">
    <property type="entry name" value="ClpS-like"/>
    <property type="match status" value="1"/>
</dbReference>
<dbReference type="InterPro" id="IPR008932">
    <property type="entry name" value="Ribosomal_bL12_oligo"/>
</dbReference>
<reference evidence="6 7" key="1">
    <citation type="submission" date="2022-05" db="EMBL/GenBank/DDBJ databases">
        <authorList>
            <consortium name="Genoscope - CEA"/>
            <person name="William W."/>
        </authorList>
    </citation>
    <scope>NUCLEOTIDE SEQUENCE [LARGE SCALE GENOMIC DNA]</scope>
</reference>
<keyword evidence="3" id="KW-0687">Ribonucleoprotein</keyword>
<dbReference type="CDD" id="cd00387">
    <property type="entry name" value="Ribosomal_L7_L12"/>
    <property type="match status" value="1"/>
</dbReference>
<evidence type="ECO:0008006" key="8">
    <source>
        <dbReference type="Google" id="ProtNLM"/>
    </source>
</evidence>
<feature type="domain" description="Large ribosomal subunit protein bL12 oligomerization" evidence="5">
    <location>
        <begin position="72"/>
        <end position="121"/>
    </location>
</feature>
<dbReference type="Gene3D" id="3.30.1390.10">
    <property type="match status" value="1"/>
</dbReference>
<keyword evidence="7" id="KW-1185">Reference proteome</keyword>
<dbReference type="PANTHER" id="PTHR45987:SF4">
    <property type="entry name" value="LARGE RIBOSOMAL SUBUNIT PROTEIN BL12M"/>
    <property type="match status" value="1"/>
</dbReference>
<keyword evidence="2" id="KW-0689">Ribosomal protein</keyword>
<name>A0ABN8LXJ0_9CNID</name>